<organism evidence="2">
    <name type="scientific">viral metagenome</name>
    <dbReference type="NCBI Taxonomy" id="1070528"/>
    <lineage>
        <taxon>unclassified sequences</taxon>
        <taxon>metagenomes</taxon>
        <taxon>organismal metagenomes</taxon>
    </lineage>
</organism>
<evidence type="ECO:0000256" key="1">
    <source>
        <dbReference type="SAM" id="Phobius"/>
    </source>
</evidence>
<keyword evidence="1" id="KW-1133">Transmembrane helix</keyword>
<protein>
    <submittedName>
        <fullName evidence="2">Uncharacterized protein</fullName>
    </submittedName>
</protein>
<feature type="transmembrane region" description="Helical" evidence="1">
    <location>
        <begin position="34"/>
        <end position="56"/>
    </location>
</feature>
<accession>A0A6C0E1K7</accession>
<dbReference type="AlphaFoldDB" id="A0A6C0E1K7"/>
<reference evidence="2" key="1">
    <citation type="journal article" date="2020" name="Nature">
        <title>Giant virus diversity and host interactions through global metagenomics.</title>
        <authorList>
            <person name="Schulz F."/>
            <person name="Roux S."/>
            <person name="Paez-Espino D."/>
            <person name="Jungbluth S."/>
            <person name="Walsh D.A."/>
            <person name="Denef V.J."/>
            <person name="McMahon K.D."/>
            <person name="Konstantinidis K.T."/>
            <person name="Eloe-Fadrosh E.A."/>
            <person name="Kyrpides N.C."/>
            <person name="Woyke T."/>
        </authorList>
    </citation>
    <scope>NUCLEOTIDE SEQUENCE</scope>
    <source>
        <strain evidence="2">GVMAG-M-3300023179-111</strain>
    </source>
</reference>
<sequence length="60" mass="6931">MNLYDYKDILGKPNEGFHSKRINILGLSIASNDFYGTFFMSFILTLIVGLLLYLLLQRTK</sequence>
<proteinExistence type="predicted"/>
<keyword evidence="1" id="KW-0472">Membrane</keyword>
<keyword evidence="1" id="KW-0812">Transmembrane</keyword>
<evidence type="ECO:0000313" key="2">
    <source>
        <dbReference type="EMBL" id="QHT22628.1"/>
    </source>
</evidence>
<dbReference type="EMBL" id="MN739716">
    <property type="protein sequence ID" value="QHT22628.1"/>
    <property type="molecule type" value="Genomic_DNA"/>
</dbReference>
<name>A0A6C0E1K7_9ZZZZ</name>